<evidence type="ECO:0000256" key="2">
    <source>
        <dbReference type="ARBA" id="ARBA00022723"/>
    </source>
</evidence>
<feature type="binding site" evidence="5">
    <location>
        <position position="262"/>
    </location>
    <ligand>
        <name>Zn(2+)</name>
        <dbReference type="ChEBI" id="CHEBI:29105"/>
    </ligand>
</feature>
<accession>A0ABQ1KV06</accession>
<feature type="binding site" evidence="5">
    <location>
        <position position="420"/>
    </location>
    <ligand>
        <name>substrate</name>
    </ligand>
</feature>
<sequence length="433" mass="46122">MPQFLSTTDADFDARFTAILNAKREDSPDVDDVVAGIIADVRKRGDAAVLELTAKFDRLDLTAAQLRVSEAEIDAEIARVPEAERIALETAAERIRAYHARQLPQDEMWTDEQGATLGWRWTPVSAAGLYVPGGLASYPSSVLMNALPAKVAGVGRLAVTVPTPDGIINPLVMMACRIAGVDEVYRIGGAQAIAALAYGTETIAPVDKITGPGNAFVAAAKRRVFGKVGIDMIAGPSEILVIADGDNDPDWIALDLMSQAEHDESAQSLLITTDAAFGQAVADAVEKRLETLERRAIAGTSWRDFGAIITVRDLDEAVTLCDRIAPEHLELCVADPEALSARITHAGAIFLGQWTPEAIGDYVGGPNHVLPTARSARFSSGLSVLDFVKRTTLARMSPEALRAIGPAAETLARSESLEAHGLSVTARLRKLNG</sequence>
<evidence type="ECO:0000256" key="7">
    <source>
        <dbReference type="RuleBase" id="RU004175"/>
    </source>
</evidence>
<feature type="binding site" evidence="5">
    <location>
        <position position="214"/>
    </location>
    <ligand>
        <name>NAD(+)</name>
        <dbReference type="ChEBI" id="CHEBI:57540"/>
    </ligand>
</feature>
<dbReference type="SUPFAM" id="SSF53720">
    <property type="entry name" value="ALDH-like"/>
    <property type="match status" value="1"/>
</dbReference>
<feature type="binding site" evidence="5">
    <location>
        <position position="361"/>
    </location>
    <ligand>
        <name>Zn(2+)</name>
        <dbReference type="ChEBI" id="CHEBI:29105"/>
    </ligand>
</feature>
<dbReference type="PRINTS" id="PR00083">
    <property type="entry name" value="HOLDHDRGNASE"/>
</dbReference>
<keyword evidence="5" id="KW-0520">NAD</keyword>
<dbReference type="HAMAP" id="MF_01024">
    <property type="entry name" value="HisD"/>
    <property type="match status" value="1"/>
</dbReference>
<feature type="binding site" evidence="5">
    <location>
        <position position="420"/>
    </location>
    <ligand>
        <name>Zn(2+)</name>
        <dbReference type="ChEBI" id="CHEBI:29105"/>
    </ligand>
</feature>
<gene>
    <name evidence="8" type="primary">hisD1</name>
    <name evidence="5" type="synonym">hisD</name>
    <name evidence="8" type="ORF">GCM10011363_26310</name>
</gene>
<feature type="binding site" evidence="5">
    <location>
        <position position="415"/>
    </location>
    <ligand>
        <name>substrate</name>
    </ligand>
</feature>
<evidence type="ECO:0000256" key="5">
    <source>
        <dbReference type="HAMAP-Rule" id="MF_01024"/>
    </source>
</evidence>
<evidence type="ECO:0000313" key="8">
    <source>
        <dbReference type="EMBL" id="GGC08315.1"/>
    </source>
</evidence>
<feature type="binding site" evidence="5">
    <location>
        <position position="328"/>
    </location>
    <ligand>
        <name>substrate</name>
    </ligand>
</feature>
<reference evidence="9" key="1">
    <citation type="journal article" date="2019" name="Int. J. Syst. Evol. Microbiol.">
        <title>The Global Catalogue of Microorganisms (GCM) 10K type strain sequencing project: providing services to taxonomists for standard genome sequencing and annotation.</title>
        <authorList>
            <consortium name="The Broad Institute Genomics Platform"/>
            <consortium name="The Broad Institute Genome Sequencing Center for Infectious Disease"/>
            <person name="Wu L."/>
            <person name="Ma J."/>
        </authorList>
    </citation>
    <scope>NUCLEOTIDE SEQUENCE [LARGE SCALE GENOMIC DNA]</scope>
    <source>
        <strain evidence="9">CGMCC 1.12478</strain>
    </source>
</reference>
<feature type="binding site" evidence="5">
    <location>
        <position position="259"/>
    </location>
    <ligand>
        <name>Zn(2+)</name>
        <dbReference type="ChEBI" id="CHEBI:29105"/>
    </ligand>
</feature>
<evidence type="ECO:0000256" key="3">
    <source>
        <dbReference type="ARBA" id="ARBA00022833"/>
    </source>
</evidence>
<name>A0ABQ1KV06_9RHOB</name>
<dbReference type="InterPro" id="IPR012131">
    <property type="entry name" value="Hstdl_DH"/>
</dbReference>
<comment type="cofactor">
    <cofactor evidence="5">
        <name>Zn(2+)</name>
        <dbReference type="ChEBI" id="CHEBI:29105"/>
    </cofactor>
    <text evidence="5">Binds 1 zinc ion per subunit.</text>
</comment>
<dbReference type="PIRSF" id="PIRSF000099">
    <property type="entry name" value="Histidinol_dh"/>
    <property type="match status" value="1"/>
</dbReference>
<feature type="binding site" evidence="5">
    <location>
        <position position="262"/>
    </location>
    <ligand>
        <name>substrate</name>
    </ligand>
</feature>
<proteinExistence type="inferred from homology"/>
<protein>
    <recommendedName>
        <fullName evidence="5">Histidinol dehydrogenase</fullName>
        <shortName evidence="5">HDH</shortName>
        <ecNumber evidence="5">1.1.1.23</ecNumber>
    </recommendedName>
</protein>
<feature type="active site" description="Proton acceptor" evidence="5">
    <location>
        <position position="327"/>
    </location>
</feature>
<dbReference type="InterPro" id="IPR001692">
    <property type="entry name" value="Histidinol_DH_CS"/>
</dbReference>
<dbReference type="PROSITE" id="PS00611">
    <property type="entry name" value="HISOL_DEHYDROGENASE"/>
    <property type="match status" value="1"/>
</dbReference>
<evidence type="ECO:0000256" key="4">
    <source>
        <dbReference type="ARBA" id="ARBA00023002"/>
    </source>
</evidence>
<keyword evidence="4 5" id="KW-0560">Oxidoreductase</keyword>
<comment type="similarity">
    <text evidence="1 5 6 7">Belongs to the histidinol dehydrogenase family.</text>
</comment>
<dbReference type="InterPro" id="IPR022695">
    <property type="entry name" value="Histidinol_DH_monofunct"/>
</dbReference>
<evidence type="ECO:0000256" key="6">
    <source>
        <dbReference type="PIRNR" id="PIRNR000099"/>
    </source>
</evidence>
<dbReference type="RefSeq" id="WP_188482518.1">
    <property type="nucleotide sequence ID" value="NZ_BMFC01000006.1"/>
</dbReference>
<dbReference type="EC" id="1.1.1.23" evidence="5"/>
<keyword evidence="5" id="KW-0028">Amino-acid biosynthesis</keyword>
<comment type="function">
    <text evidence="5">Catalyzes the sequential NAD-dependent oxidations of L-histidinol to L-histidinaldehyde and then to L-histidine.</text>
</comment>
<feature type="binding site" evidence="5">
    <location>
        <position position="191"/>
    </location>
    <ligand>
        <name>NAD(+)</name>
        <dbReference type="ChEBI" id="CHEBI:57540"/>
    </ligand>
</feature>
<dbReference type="Gene3D" id="3.40.50.1980">
    <property type="entry name" value="Nitrogenase molybdenum iron protein domain"/>
    <property type="match status" value="2"/>
</dbReference>
<comment type="pathway">
    <text evidence="5">Amino-acid biosynthesis; L-histidine biosynthesis; L-histidine from 5-phospho-alpha-D-ribose 1-diphosphate: step 9/9.</text>
</comment>
<keyword evidence="5" id="KW-0368">Histidine biosynthesis</keyword>
<keyword evidence="9" id="KW-1185">Reference proteome</keyword>
<dbReference type="PANTHER" id="PTHR21256">
    <property type="entry name" value="HISTIDINOL DEHYDROGENASE HDH"/>
    <property type="match status" value="1"/>
</dbReference>
<dbReference type="InterPro" id="IPR016161">
    <property type="entry name" value="Ald_DH/histidinol_DH"/>
</dbReference>
<feature type="active site" description="Proton acceptor" evidence="5">
    <location>
        <position position="328"/>
    </location>
</feature>
<dbReference type="Pfam" id="PF00815">
    <property type="entry name" value="Histidinol_dh"/>
    <property type="match status" value="1"/>
</dbReference>
<keyword evidence="2 5" id="KW-0479">Metal-binding</keyword>
<feature type="binding site" evidence="5">
    <location>
        <position position="259"/>
    </location>
    <ligand>
        <name>substrate</name>
    </ligand>
</feature>
<comment type="catalytic activity">
    <reaction evidence="5">
        <text>L-histidinol + 2 NAD(+) + H2O = L-histidine + 2 NADH + 3 H(+)</text>
        <dbReference type="Rhea" id="RHEA:20641"/>
        <dbReference type="ChEBI" id="CHEBI:15377"/>
        <dbReference type="ChEBI" id="CHEBI:15378"/>
        <dbReference type="ChEBI" id="CHEBI:57540"/>
        <dbReference type="ChEBI" id="CHEBI:57595"/>
        <dbReference type="ChEBI" id="CHEBI:57699"/>
        <dbReference type="ChEBI" id="CHEBI:57945"/>
        <dbReference type="EC" id="1.1.1.23"/>
    </reaction>
</comment>
<comment type="caution">
    <text evidence="8">The sequence shown here is derived from an EMBL/GenBank/DDBJ whole genome shotgun (WGS) entry which is preliminary data.</text>
</comment>
<feature type="binding site" evidence="5">
    <location>
        <position position="130"/>
    </location>
    <ligand>
        <name>NAD(+)</name>
        <dbReference type="ChEBI" id="CHEBI:57540"/>
    </ligand>
</feature>
<keyword evidence="3 5" id="KW-0862">Zinc</keyword>
<dbReference type="NCBIfam" id="TIGR00069">
    <property type="entry name" value="hisD"/>
    <property type="match status" value="1"/>
</dbReference>
<feature type="binding site" evidence="5">
    <location>
        <position position="237"/>
    </location>
    <ligand>
        <name>substrate</name>
    </ligand>
</feature>
<dbReference type="Gene3D" id="1.20.5.1300">
    <property type="match status" value="1"/>
</dbReference>
<dbReference type="Proteomes" id="UP000645462">
    <property type="component" value="Unassembled WGS sequence"/>
</dbReference>
<organism evidence="8 9">
    <name type="scientific">Marivita lacus</name>
    <dbReference type="NCBI Taxonomy" id="1323742"/>
    <lineage>
        <taxon>Bacteria</taxon>
        <taxon>Pseudomonadati</taxon>
        <taxon>Pseudomonadota</taxon>
        <taxon>Alphaproteobacteria</taxon>
        <taxon>Rhodobacterales</taxon>
        <taxon>Roseobacteraceae</taxon>
        <taxon>Marivita</taxon>
    </lineage>
</organism>
<dbReference type="CDD" id="cd06572">
    <property type="entry name" value="Histidinol_dh"/>
    <property type="match status" value="1"/>
</dbReference>
<dbReference type="EMBL" id="BMFC01000006">
    <property type="protein sequence ID" value="GGC08315.1"/>
    <property type="molecule type" value="Genomic_DNA"/>
</dbReference>
<evidence type="ECO:0000313" key="9">
    <source>
        <dbReference type="Proteomes" id="UP000645462"/>
    </source>
</evidence>
<feature type="binding site" evidence="5">
    <location>
        <position position="361"/>
    </location>
    <ligand>
        <name>substrate</name>
    </ligand>
</feature>
<dbReference type="PANTHER" id="PTHR21256:SF2">
    <property type="entry name" value="HISTIDINE BIOSYNTHESIS TRIFUNCTIONAL PROTEIN"/>
    <property type="match status" value="1"/>
</dbReference>
<evidence type="ECO:0000256" key="1">
    <source>
        <dbReference type="ARBA" id="ARBA00010178"/>
    </source>
</evidence>